<dbReference type="AlphaFoldDB" id="A0A7U2I8D2"/>
<organism evidence="2 3">
    <name type="scientific">Phaeosphaeria nodorum (strain SN15 / ATCC MYA-4574 / FGSC 10173)</name>
    <name type="common">Glume blotch fungus</name>
    <name type="synonym">Parastagonospora nodorum</name>
    <dbReference type="NCBI Taxonomy" id="321614"/>
    <lineage>
        <taxon>Eukaryota</taxon>
        <taxon>Fungi</taxon>
        <taxon>Dikarya</taxon>
        <taxon>Ascomycota</taxon>
        <taxon>Pezizomycotina</taxon>
        <taxon>Dothideomycetes</taxon>
        <taxon>Pleosporomycetidae</taxon>
        <taxon>Pleosporales</taxon>
        <taxon>Pleosporineae</taxon>
        <taxon>Phaeosphaeriaceae</taxon>
        <taxon>Parastagonospora</taxon>
    </lineage>
</organism>
<dbReference type="VEuPathDB" id="FungiDB:JI435_443970"/>
<protein>
    <submittedName>
        <fullName evidence="2">Uncharacterized protein</fullName>
    </submittedName>
</protein>
<gene>
    <name evidence="2" type="ORF">JI435_443970</name>
</gene>
<proteinExistence type="predicted"/>
<name>A0A7U2I8D2_PHANO</name>
<evidence type="ECO:0000313" key="2">
    <source>
        <dbReference type="EMBL" id="QRD04927.1"/>
    </source>
</evidence>
<dbReference type="EMBL" id="CP069040">
    <property type="protein sequence ID" value="QRD04927.1"/>
    <property type="molecule type" value="Genomic_DNA"/>
</dbReference>
<reference evidence="3" key="1">
    <citation type="journal article" date="2021" name="BMC Genomics">
        <title>Chromosome-level genome assembly and manually-curated proteome of model necrotroph Parastagonospora nodorum Sn15 reveals a genome-wide trove of candidate effector homologs, and redundancy of virulence-related functions within an accessory chromosome.</title>
        <authorList>
            <person name="Bertazzoni S."/>
            <person name="Jones D.A.B."/>
            <person name="Phan H.T."/>
            <person name="Tan K.-C."/>
            <person name="Hane J.K."/>
        </authorList>
    </citation>
    <scope>NUCLEOTIDE SEQUENCE [LARGE SCALE GENOMIC DNA]</scope>
    <source>
        <strain evidence="3">SN15 / ATCC MYA-4574 / FGSC 10173)</strain>
    </source>
</reference>
<keyword evidence="3" id="KW-1185">Reference proteome</keyword>
<dbReference type="OrthoDB" id="2157530at2759"/>
<feature type="region of interest" description="Disordered" evidence="1">
    <location>
        <begin position="121"/>
        <end position="155"/>
    </location>
</feature>
<dbReference type="Proteomes" id="UP000663193">
    <property type="component" value="Chromosome 18"/>
</dbReference>
<evidence type="ECO:0000256" key="1">
    <source>
        <dbReference type="SAM" id="MobiDB-lite"/>
    </source>
</evidence>
<accession>A0A7U2I8D2</accession>
<evidence type="ECO:0000313" key="3">
    <source>
        <dbReference type="Proteomes" id="UP000663193"/>
    </source>
</evidence>
<sequence length="155" mass="17390">MIRGHRIDAVSLGFHISREFAPCRNFPDTVGLRHIIKLLIAMPVKCAPYPSGQAWLDALGFALMTDMPSGPHKSPHSFQLYIKQCLTHTRLREIWRAYLTDVIAETGRVWQTFIKPVSHPSKPNYQVPSPQAKDSNSIHLHTSQGSKSSSGNFTI</sequence>